<reference evidence="6 7" key="1">
    <citation type="journal article" date="2020" name="Nature">
        <title>Isolation of an archaeon at the prokaryote-eukaryote interface.</title>
        <authorList>
            <person name="Imachi H."/>
            <person name="Nobu M.K."/>
            <person name="Nakahara N."/>
            <person name="Morono Y."/>
            <person name="Ogawara M."/>
            <person name="Takaki Y."/>
            <person name="Takano Y."/>
            <person name="Uematsu K."/>
            <person name="Ikuta T."/>
            <person name="Ito M."/>
            <person name="Matsui Y."/>
            <person name="Miyazaki M."/>
            <person name="Murata K."/>
            <person name="Saito Y."/>
            <person name="Sakai S."/>
            <person name="Song C."/>
            <person name="Tasumi E."/>
            <person name="Yamanaka Y."/>
            <person name="Yamaguchi T."/>
            <person name="Kamagata Y."/>
            <person name="Tamaki H."/>
            <person name="Takai K."/>
        </authorList>
    </citation>
    <scope>NUCLEOTIDE SEQUENCE [LARGE SCALE GENOMIC DNA]</scope>
    <source>
        <strain evidence="6 7">MK-D1</strain>
    </source>
</reference>
<evidence type="ECO:0000256" key="5">
    <source>
        <dbReference type="SAM" id="Phobius"/>
    </source>
</evidence>
<dbReference type="PANTHER" id="PTHR30266">
    <property type="entry name" value="MECHANOSENSITIVE CHANNEL MSCL"/>
    <property type="match status" value="1"/>
</dbReference>
<keyword evidence="3 5" id="KW-1133">Transmembrane helix</keyword>
<evidence type="ECO:0000256" key="4">
    <source>
        <dbReference type="ARBA" id="ARBA00023136"/>
    </source>
</evidence>
<dbReference type="GO" id="GO:0016020">
    <property type="term" value="C:membrane"/>
    <property type="evidence" value="ECO:0007669"/>
    <property type="project" value="UniProtKB-SubCell"/>
</dbReference>
<dbReference type="GeneID" id="41328454"/>
<evidence type="ECO:0000256" key="2">
    <source>
        <dbReference type="ARBA" id="ARBA00022692"/>
    </source>
</evidence>
<dbReference type="AlphaFoldDB" id="A0A5B9D674"/>
<dbReference type="InterPro" id="IPR036019">
    <property type="entry name" value="MscL_channel"/>
</dbReference>
<dbReference type="Gene3D" id="1.10.1200.120">
    <property type="entry name" value="Large-conductance mechanosensitive channel, MscL, domain 1"/>
    <property type="match status" value="1"/>
</dbReference>
<feature type="transmembrane region" description="Helical" evidence="5">
    <location>
        <begin position="94"/>
        <end position="116"/>
    </location>
</feature>
<keyword evidence="4 5" id="KW-0472">Membrane</keyword>
<dbReference type="InterPro" id="IPR037673">
    <property type="entry name" value="MSC/AndL"/>
</dbReference>
<dbReference type="SUPFAM" id="SSF81330">
    <property type="entry name" value="Gated mechanosensitive channel"/>
    <property type="match status" value="1"/>
</dbReference>
<evidence type="ECO:0000256" key="3">
    <source>
        <dbReference type="ARBA" id="ARBA00022989"/>
    </source>
</evidence>
<keyword evidence="2 5" id="KW-0812">Transmembrane</keyword>
<dbReference type="Pfam" id="PF01741">
    <property type="entry name" value="MscL"/>
    <property type="match status" value="1"/>
</dbReference>
<dbReference type="EMBL" id="CP042905">
    <property type="protein sequence ID" value="QEE14638.1"/>
    <property type="molecule type" value="Genomic_DNA"/>
</dbReference>
<dbReference type="Proteomes" id="UP000321408">
    <property type="component" value="Chromosome"/>
</dbReference>
<evidence type="ECO:0000313" key="7">
    <source>
        <dbReference type="Proteomes" id="UP000321408"/>
    </source>
</evidence>
<proteinExistence type="predicted"/>
<dbReference type="PANTHER" id="PTHR30266:SF2">
    <property type="entry name" value="LARGE-CONDUCTANCE MECHANOSENSITIVE CHANNEL"/>
    <property type="match status" value="1"/>
</dbReference>
<gene>
    <name evidence="6" type="ORF">DSAG12_00451</name>
</gene>
<protein>
    <submittedName>
        <fullName evidence="6">MscL family protein</fullName>
    </submittedName>
</protein>
<evidence type="ECO:0000256" key="1">
    <source>
        <dbReference type="ARBA" id="ARBA00004141"/>
    </source>
</evidence>
<dbReference type="GO" id="GO:0008381">
    <property type="term" value="F:mechanosensitive monoatomic ion channel activity"/>
    <property type="evidence" value="ECO:0007669"/>
    <property type="project" value="TreeGrafter"/>
</dbReference>
<comment type="subcellular location">
    <subcellularLocation>
        <location evidence="1">Membrane</location>
        <topology evidence="1">Multi-pass membrane protein</topology>
    </subcellularLocation>
</comment>
<sequence length="123" mass="14186">MSNEEKMIEELTKIKELLTPKPVPVPKNFREDFKAFLKKYKVFGMAIAFIMGIYVGNVINAVVDDLIMPLIEYGLPADLAWEEWMLGPFRMGHFLGTILTFFIVALVIFLLVKLFAKWEKLSN</sequence>
<dbReference type="KEGG" id="psyt:DSAG12_00451"/>
<name>A0A5B9D674_9ARCH</name>
<keyword evidence="7" id="KW-1185">Reference proteome</keyword>
<evidence type="ECO:0000313" key="6">
    <source>
        <dbReference type="EMBL" id="QEE14638.1"/>
    </source>
</evidence>
<accession>A0A5B9D674</accession>
<dbReference type="RefSeq" id="WP_244626294.1">
    <property type="nucleotide sequence ID" value="NZ_CP042905.2"/>
</dbReference>
<reference evidence="6 7" key="2">
    <citation type="journal article" date="2024" name="Int. J. Syst. Evol. Microbiol.">
        <title>Promethearchaeum syntrophicum gen. nov., sp. nov., an anaerobic, obligately syntrophic archaeon, the first isolate of the lineage 'Asgard' archaea, and proposal of the new archaeal phylum Promethearchaeota phyl. nov. and kingdom Promethearchaeati regn. nov.</title>
        <authorList>
            <person name="Imachi H."/>
            <person name="Nobu M.K."/>
            <person name="Kato S."/>
            <person name="Takaki Y."/>
            <person name="Miyazaki M."/>
            <person name="Miyata M."/>
            <person name="Ogawara M."/>
            <person name="Saito Y."/>
            <person name="Sakai S."/>
            <person name="Tahara Y.O."/>
            <person name="Takano Y."/>
            <person name="Tasumi E."/>
            <person name="Uematsu K."/>
            <person name="Yoshimura T."/>
            <person name="Itoh T."/>
            <person name="Ohkuma M."/>
            <person name="Takai K."/>
        </authorList>
    </citation>
    <scope>NUCLEOTIDE SEQUENCE [LARGE SCALE GENOMIC DNA]</scope>
    <source>
        <strain evidence="6 7">MK-D1</strain>
    </source>
</reference>
<feature type="transmembrane region" description="Helical" evidence="5">
    <location>
        <begin position="42"/>
        <end position="63"/>
    </location>
</feature>
<organism evidence="6 7">
    <name type="scientific">Promethearchaeum syntrophicum</name>
    <dbReference type="NCBI Taxonomy" id="2594042"/>
    <lineage>
        <taxon>Archaea</taxon>
        <taxon>Promethearchaeati</taxon>
        <taxon>Promethearchaeota</taxon>
        <taxon>Promethearchaeia</taxon>
        <taxon>Promethearchaeales</taxon>
        <taxon>Promethearchaeaceae</taxon>
        <taxon>Promethearchaeum</taxon>
    </lineage>
</organism>